<organism evidence="2 3">
    <name type="scientific">Shewanella violacea (strain JCM 10179 / CIP 106290 / LMG 19151 / DSS12)</name>
    <dbReference type="NCBI Taxonomy" id="637905"/>
    <lineage>
        <taxon>Bacteria</taxon>
        <taxon>Pseudomonadati</taxon>
        <taxon>Pseudomonadota</taxon>
        <taxon>Gammaproteobacteria</taxon>
        <taxon>Alteromonadales</taxon>
        <taxon>Shewanellaceae</taxon>
        <taxon>Shewanella</taxon>
    </lineage>
</organism>
<dbReference type="Proteomes" id="UP000002350">
    <property type="component" value="Chromosome"/>
</dbReference>
<proteinExistence type="predicted"/>
<dbReference type="Pfam" id="PF03886">
    <property type="entry name" value="ABC_trans_aux"/>
    <property type="match status" value="1"/>
</dbReference>
<dbReference type="OrthoDB" id="5600407at2"/>
<dbReference type="AlphaFoldDB" id="D4ZEJ1"/>
<dbReference type="PROSITE" id="PS51257">
    <property type="entry name" value="PROKAR_LIPOPROTEIN"/>
    <property type="match status" value="1"/>
</dbReference>
<dbReference type="Gene3D" id="3.40.50.10610">
    <property type="entry name" value="ABC-type transport auxiliary lipoprotein component"/>
    <property type="match status" value="1"/>
</dbReference>
<dbReference type="RefSeq" id="WP_013049536.1">
    <property type="nucleotide sequence ID" value="NC_014012.1"/>
</dbReference>
<dbReference type="STRING" id="637905.SVI_0250"/>
<dbReference type="KEGG" id="svo:SVI_0250"/>
<reference evidence="3" key="1">
    <citation type="journal article" date="2010" name="Mol. Biosyst.">
        <title>Complete genome sequence and comparative analysis of Shewanella violacea, a psychrophilic and piezophilic bacterium from deep sea floor sediments.</title>
        <authorList>
            <person name="Aono E."/>
            <person name="Baba T."/>
            <person name="Ara T."/>
            <person name="Nishi T."/>
            <person name="Nakamichi T."/>
            <person name="Inamoto E."/>
            <person name="Toyonaga H."/>
            <person name="Hasegawa M."/>
            <person name="Takai Y."/>
            <person name="Okumura Y."/>
            <person name="Baba M."/>
            <person name="Tomita M."/>
            <person name="Kato C."/>
            <person name="Oshima T."/>
            <person name="Nakasone K."/>
            <person name="Mori H."/>
        </authorList>
    </citation>
    <scope>NUCLEOTIDE SEQUENCE [LARGE SCALE GENOMIC DNA]</scope>
    <source>
        <strain evidence="3">JCM 10179 / CIP 106290 / LMG 19151 / DSS12</strain>
    </source>
</reference>
<evidence type="ECO:0000313" key="3">
    <source>
        <dbReference type="Proteomes" id="UP000002350"/>
    </source>
</evidence>
<evidence type="ECO:0000313" key="2">
    <source>
        <dbReference type="EMBL" id="BAJ00221.1"/>
    </source>
</evidence>
<name>D4ZEJ1_SHEVD</name>
<dbReference type="SUPFAM" id="SSF159594">
    <property type="entry name" value="XCC0632-like"/>
    <property type="match status" value="1"/>
</dbReference>
<dbReference type="InterPro" id="IPR005586">
    <property type="entry name" value="ABC_trans_aux"/>
</dbReference>
<accession>D4ZEJ1</accession>
<dbReference type="eggNOG" id="COG3009">
    <property type="taxonomic scope" value="Bacteria"/>
</dbReference>
<sequence length="189" mass="20469">MKKWLVITVLTLMVGCSSTPSELVTYLLPSGNTASAAHHGNDQNLLIVAPVDVASYLADMGLVYQVSPTEIVEARQSLWAEGLSKQLTRRITNDLRQKQTGFWPTQLTSTLSTAGIPRLQIRINRFNGVYTGVAEVAGEWMLIDAKGELQTVHPFIFSVPLAADGFAAQVEALSLGVDELTTQVAVSLK</sequence>
<dbReference type="HOGENOM" id="CLU_096001_3_0_6"/>
<protein>
    <recommendedName>
        <fullName evidence="1">ABC-type transport auxiliary lipoprotein component domain-containing protein</fullName>
    </recommendedName>
</protein>
<evidence type="ECO:0000259" key="1">
    <source>
        <dbReference type="Pfam" id="PF03886"/>
    </source>
</evidence>
<dbReference type="EMBL" id="AP011177">
    <property type="protein sequence ID" value="BAJ00221.1"/>
    <property type="molecule type" value="Genomic_DNA"/>
</dbReference>
<gene>
    <name evidence="2" type="ordered locus">SVI_0250</name>
</gene>
<feature type="domain" description="ABC-type transport auxiliary lipoprotein component" evidence="1">
    <location>
        <begin position="26"/>
        <end position="185"/>
    </location>
</feature>
<keyword evidence="3" id="KW-1185">Reference proteome</keyword>